<dbReference type="Pfam" id="PF02518">
    <property type="entry name" value="HATPase_c"/>
    <property type="match status" value="1"/>
</dbReference>
<keyword evidence="6" id="KW-0418">Kinase</keyword>
<keyword evidence="4" id="KW-0808">Transferase</keyword>
<dbReference type="PROSITE" id="PS50112">
    <property type="entry name" value="PAS"/>
    <property type="match status" value="2"/>
</dbReference>
<dbReference type="InterPro" id="IPR001610">
    <property type="entry name" value="PAC"/>
</dbReference>
<protein>
    <recommendedName>
        <fullName evidence="2">histidine kinase</fullName>
        <ecNumber evidence="2">2.7.13.3</ecNumber>
    </recommendedName>
</protein>
<evidence type="ECO:0000256" key="3">
    <source>
        <dbReference type="ARBA" id="ARBA00022553"/>
    </source>
</evidence>
<feature type="domain" description="PAS" evidence="10">
    <location>
        <begin position="280"/>
        <end position="319"/>
    </location>
</feature>
<gene>
    <name evidence="12" type="ORF">MJA45_03575</name>
</gene>
<dbReference type="PROSITE" id="PS50109">
    <property type="entry name" value="HIS_KIN"/>
    <property type="match status" value="1"/>
</dbReference>
<dbReference type="CDD" id="cd00130">
    <property type="entry name" value="PAS"/>
    <property type="match status" value="2"/>
</dbReference>
<name>A0AA96LEB8_9BACL</name>
<dbReference type="InterPro" id="IPR003661">
    <property type="entry name" value="HisK_dim/P_dom"/>
</dbReference>
<dbReference type="InterPro" id="IPR035965">
    <property type="entry name" value="PAS-like_dom_sf"/>
</dbReference>
<dbReference type="InterPro" id="IPR000700">
    <property type="entry name" value="PAS-assoc_C"/>
</dbReference>
<evidence type="ECO:0000256" key="8">
    <source>
        <dbReference type="ARBA" id="ARBA00023012"/>
    </source>
</evidence>
<evidence type="ECO:0000256" key="7">
    <source>
        <dbReference type="ARBA" id="ARBA00022840"/>
    </source>
</evidence>
<feature type="domain" description="PAS" evidence="10">
    <location>
        <begin position="14"/>
        <end position="69"/>
    </location>
</feature>
<dbReference type="InterPro" id="IPR003594">
    <property type="entry name" value="HATPase_dom"/>
</dbReference>
<dbReference type="Gene3D" id="2.10.70.100">
    <property type="match status" value="1"/>
</dbReference>
<evidence type="ECO:0000256" key="5">
    <source>
        <dbReference type="ARBA" id="ARBA00022741"/>
    </source>
</evidence>
<dbReference type="Pfam" id="PF08447">
    <property type="entry name" value="PAS_3"/>
    <property type="match status" value="2"/>
</dbReference>
<keyword evidence="13" id="KW-1185">Reference proteome</keyword>
<organism evidence="12 13">
    <name type="scientific">Paenibacillus aurantius</name>
    <dbReference type="NCBI Taxonomy" id="2918900"/>
    <lineage>
        <taxon>Bacteria</taxon>
        <taxon>Bacillati</taxon>
        <taxon>Bacillota</taxon>
        <taxon>Bacilli</taxon>
        <taxon>Bacillales</taxon>
        <taxon>Paenibacillaceae</taxon>
        <taxon>Paenibacillus</taxon>
    </lineage>
</organism>
<dbReference type="AlphaFoldDB" id="A0AA96LEB8"/>
<dbReference type="SMART" id="SM00086">
    <property type="entry name" value="PAC"/>
    <property type="match status" value="3"/>
</dbReference>
<dbReference type="Gene3D" id="3.30.450.20">
    <property type="entry name" value="PAS domain"/>
    <property type="match status" value="3"/>
</dbReference>
<feature type="domain" description="PAC" evidence="11">
    <location>
        <begin position="335"/>
        <end position="387"/>
    </location>
</feature>
<dbReference type="EMBL" id="CP130318">
    <property type="protein sequence ID" value="WNQ12141.1"/>
    <property type="molecule type" value="Genomic_DNA"/>
</dbReference>
<evidence type="ECO:0000256" key="6">
    <source>
        <dbReference type="ARBA" id="ARBA00022777"/>
    </source>
</evidence>
<keyword evidence="3" id="KW-0597">Phosphoprotein</keyword>
<dbReference type="GO" id="GO:0000155">
    <property type="term" value="F:phosphorelay sensor kinase activity"/>
    <property type="evidence" value="ECO:0007669"/>
    <property type="project" value="InterPro"/>
</dbReference>
<evidence type="ECO:0000256" key="1">
    <source>
        <dbReference type="ARBA" id="ARBA00000085"/>
    </source>
</evidence>
<keyword evidence="7" id="KW-0067">ATP-binding</keyword>
<dbReference type="PANTHER" id="PTHR43065">
    <property type="entry name" value="SENSOR HISTIDINE KINASE"/>
    <property type="match status" value="1"/>
</dbReference>
<evidence type="ECO:0000256" key="4">
    <source>
        <dbReference type="ARBA" id="ARBA00022679"/>
    </source>
</evidence>
<dbReference type="SMART" id="SM00091">
    <property type="entry name" value="PAS"/>
    <property type="match status" value="2"/>
</dbReference>
<evidence type="ECO:0000256" key="2">
    <source>
        <dbReference type="ARBA" id="ARBA00012438"/>
    </source>
</evidence>
<evidence type="ECO:0000259" key="11">
    <source>
        <dbReference type="PROSITE" id="PS50113"/>
    </source>
</evidence>
<dbReference type="Gene3D" id="1.10.287.130">
    <property type="match status" value="1"/>
</dbReference>
<sequence>MEERKCRADVHNQGESLIEKAFRYASFGMAVASLEGDVLEVNPSLCRMLGYSEQEIIKLNFTSLTYQEDFPIDVYYILLMGKGKQDFHQTEKRFHHKDGTTVWALMTVSLVRDDKGTGTGFLVQLLDITQQKLEGNRTRPGAQPAPERKWGGWEVNLGESRVYWSQGMYDLLKMPMDNEPPAGYGEKYVHPEDWEWVLRSFKEAVAGVPCRIQYRLIRPDGTVRTVVTKAEAVLNESGKPVKLVGTTEDVTDHYQYDEELRQSVELYNLISEHAQELISFVSADDGILRYISPSVRTLLGYDAGEVVGTRAILYVHPDDVWLLQEFQRQEGNPAAPLTYRVRHKDGHYIWFETNLRKIRSFKGEVDKILTIGRDVTESRQTQEMLRNSEKLSIAGELAAGIAHEIRNPLTAIKGFVRLMQTSGAKAGYLDIITSELNRIESIVGELLVLSKPREAKFSRQDLIRLLEHVVSFIETQAIMNNVILIKQFNFLSRVYINGDDNQIKQVFINLLKNGIEAMPQGGEILIDVRLEEGMVAVSLTDQGVGIPPDKLAKVGSLFYTTKENGTGLGMMVSHKIIQDHRGTLHLTSQVGLGTTVTVRLPLMG</sequence>
<dbReference type="SUPFAM" id="SSF55874">
    <property type="entry name" value="ATPase domain of HSP90 chaperone/DNA topoisomerase II/histidine kinase"/>
    <property type="match status" value="1"/>
</dbReference>
<dbReference type="PRINTS" id="PR00344">
    <property type="entry name" value="BCTRLSENSOR"/>
</dbReference>
<dbReference type="Proteomes" id="UP001305702">
    <property type="component" value="Chromosome"/>
</dbReference>
<keyword evidence="8" id="KW-0902">Two-component regulatory system</keyword>
<dbReference type="InterPro" id="IPR005467">
    <property type="entry name" value="His_kinase_dom"/>
</dbReference>
<dbReference type="EC" id="2.7.13.3" evidence="2"/>
<dbReference type="Pfam" id="PF13426">
    <property type="entry name" value="PAS_9"/>
    <property type="match status" value="1"/>
</dbReference>
<accession>A0AA96LEB8</accession>
<dbReference type="InterPro" id="IPR013655">
    <property type="entry name" value="PAS_fold_3"/>
</dbReference>
<dbReference type="PANTHER" id="PTHR43065:SF34">
    <property type="entry name" value="SPORULATION KINASE A"/>
    <property type="match status" value="1"/>
</dbReference>
<evidence type="ECO:0000259" key="10">
    <source>
        <dbReference type="PROSITE" id="PS50112"/>
    </source>
</evidence>
<dbReference type="SUPFAM" id="SSF55785">
    <property type="entry name" value="PYP-like sensor domain (PAS domain)"/>
    <property type="match status" value="3"/>
</dbReference>
<dbReference type="Gene3D" id="3.30.565.10">
    <property type="entry name" value="Histidine kinase-like ATPase, C-terminal domain"/>
    <property type="match status" value="1"/>
</dbReference>
<feature type="domain" description="Histidine kinase" evidence="9">
    <location>
        <begin position="400"/>
        <end position="604"/>
    </location>
</feature>
<comment type="catalytic activity">
    <reaction evidence="1">
        <text>ATP + protein L-histidine = ADP + protein N-phospho-L-histidine.</text>
        <dbReference type="EC" id="2.7.13.3"/>
    </reaction>
</comment>
<dbReference type="PROSITE" id="PS50113">
    <property type="entry name" value="PAC"/>
    <property type="match status" value="3"/>
</dbReference>
<dbReference type="InterPro" id="IPR036890">
    <property type="entry name" value="HATPase_C_sf"/>
</dbReference>
<dbReference type="InterPro" id="IPR000014">
    <property type="entry name" value="PAS"/>
</dbReference>
<dbReference type="Pfam" id="PF00512">
    <property type="entry name" value="HisKA"/>
    <property type="match status" value="1"/>
</dbReference>
<evidence type="ECO:0000259" key="9">
    <source>
        <dbReference type="PROSITE" id="PS50109"/>
    </source>
</evidence>
<dbReference type="InterPro" id="IPR004358">
    <property type="entry name" value="Sig_transdc_His_kin-like_C"/>
</dbReference>
<feature type="domain" description="PAC" evidence="11">
    <location>
        <begin position="210"/>
        <end position="262"/>
    </location>
</feature>
<dbReference type="SMART" id="SM00388">
    <property type="entry name" value="HisKA"/>
    <property type="match status" value="1"/>
</dbReference>
<evidence type="ECO:0000313" key="13">
    <source>
        <dbReference type="Proteomes" id="UP001305702"/>
    </source>
</evidence>
<reference evidence="12 13" key="1">
    <citation type="submission" date="2022-02" db="EMBL/GenBank/DDBJ databases">
        <title>Paenibacillus sp. MBLB1776 Whole Genome Shotgun Sequencing.</title>
        <authorList>
            <person name="Hwang C.Y."/>
            <person name="Cho E.-S."/>
            <person name="Seo M.-J."/>
        </authorList>
    </citation>
    <scope>NUCLEOTIDE SEQUENCE [LARGE SCALE GENOMIC DNA]</scope>
    <source>
        <strain evidence="12 13">MBLB1776</strain>
    </source>
</reference>
<dbReference type="RefSeq" id="WP_315605918.1">
    <property type="nucleotide sequence ID" value="NZ_CP130318.1"/>
</dbReference>
<dbReference type="NCBIfam" id="TIGR00229">
    <property type="entry name" value="sensory_box"/>
    <property type="match status" value="3"/>
</dbReference>
<dbReference type="SUPFAM" id="SSF47384">
    <property type="entry name" value="Homodimeric domain of signal transducing histidine kinase"/>
    <property type="match status" value="1"/>
</dbReference>
<feature type="domain" description="PAC" evidence="11">
    <location>
        <begin position="88"/>
        <end position="140"/>
    </location>
</feature>
<dbReference type="InterPro" id="IPR036097">
    <property type="entry name" value="HisK_dim/P_sf"/>
</dbReference>
<evidence type="ECO:0000313" key="12">
    <source>
        <dbReference type="EMBL" id="WNQ12141.1"/>
    </source>
</evidence>
<dbReference type="KEGG" id="paun:MJA45_03575"/>
<proteinExistence type="predicted"/>
<keyword evidence="5" id="KW-0547">Nucleotide-binding</keyword>
<dbReference type="SMART" id="SM00387">
    <property type="entry name" value="HATPase_c"/>
    <property type="match status" value="1"/>
</dbReference>
<dbReference type="GO" id="GO:0005524">
    <property type="term" value="F:ATP binding"/>
    <property type="evidence" value="ECO:0007669"/>
    <property type="project" value="UniProtKB-KW"/>
</dbReference>
<dbReference type="CDD" id="cd00082">
    <property type="entry name" value="HisKA"/>
    <property type="match status" value="1"/>
</dbReference>